<keyword evidence="11 24" id="KW-0812">Transmembrane</keyword>
<comment type="catalytic activity">
    <reaction evidence="1">
        <text>a 1,2-diacyl-sn-glycero-3-phosphate + CTP + H(+) = a CDP-1,2-diacyl-sn-glycerol + diphosphate</text>
        <dbReference type="Rhea" id="RHEA:16229"/>
        <dbReference type="ChEBI" id="CHEBI:15378"/>
        <dbReference type="ChEBI" id="CHEBI:33019"/>
        <dbReference type="ChEBI" id="CHEBI:37563"/>
        <dbReference type="ChEBI" id="CHEBI:58332"/>
        <dbReference type="ChEBI" id="CHEBI:58608"/>
        <dbReference type="EC" id="2.7.7.41"/>
    </reaction>
</comment>
<evidence type="ECO:0000256" key="21">
    <source>
        <dbReference type="ARBA" id="ARBA00032396"/>
    </source>
</evidence>
<sequence>MTATPPELAPPEPMAIEPAAAAGEAPKRSSWALPLRIASGVLFVPLLLFLNQLGGFAFFTLVALVVAAGLIEFYTMMRGRELRPYRRLGLASALALLWVCAHPETPYVTFLATSGVLLVLALELRRPEATRRIEDIAVTWFGVLYVGWLSAHLVLLRELPWQSGLPYADGARFVALAFALTWSCDIGAFAVGRALGRTRPWSRISPRKSLEGAAGGLTAAALAAFACRATFAPFLSWLDALALGLLAGVFSQVGDLVESLLKRDARFGDSSELIPGHGGVLDRFDSLFFAAPVVYYYLRLVVFGLP</sequence>
<dbReference type="GO" id="GO:0005886">
    <property type="term" value="C:plasma membrane"/>
    <property type="evidence" value="ECO:0007669"/>
    <property type="project" value="UniProtKB-SubCell"/>
</dbReference>
<evidence type="ECO:0000256" key="4">
    <source>
        <dbReference type="ARBA" id="ARBA00005189"/>
    </source>
</evidence>
<accession>A0A849SN90</accession>
<keyword evidence="8" id="KW-1003">Cell membrane</keyword>
<evidence type="ECO:0000256" key="18">
    <source>
        <dbReference type="ARBA" id="ARBA00029893"/>
    </source>
</evidence>
<dbReference type="Proteomes" id="UP000580839">
    <property type="component" value="Unassembled WGS sequence"/>
</dbReference>
<evidence type="ECO:0000256" key="1">
    <source>
        <dbReference type="ARBA" id="ARBA00001698"/>
    </source>
</evidence>
<keyword evidence="13 24" id="KW-1133">Transmembrane helix</keyword>
<evidence type="ECO:0000256" key="22">
    <source>
        <dbReference type="ARBA" id="ARBA00032743"/>
    </source>
</evidence>
<evidence type="ECO:0000256" key="12">
    <source>
        <dbReference type="ARBA" id="ARBA00022695"/>
    </source>
</evidence>
<evidence type="ECO:0000256" key="7">
    <source>
        <dbReference type="ARBA" id="ARBA00019373"/>
    </source>
</evidence>
<evidence type="ECO:0000256" key="10">
    <source>
        <dbReference type="ARBA" id="ARBA00022679"/>
    </source>
</evidence>
<protein>
    <recommendedName>
        <fullName evidence="7">Phosphatidate cytidylyltransferase</fullName>
        <ecNumber evidence="6">2.7.7.41</ecNumber>
    </recommendedName>
    <alternativeName>
        <fullName evidence="20">CDP-DAG synthase</fullName>
    </alternativeName>
    <alternativeName>
        <fullName evidence="22">CDP-DG synthase</fullName>
    </alternativeName>
    <alternativeName>
        <fullName evidence="18">CDP-diacylglycerol synthase</fullName>
    </alternativeName>
    <alternativeName>
        <fullName evidence="21">CDP-diglyceride pyrophosphorylase</fullName>
    </alternativeName>
    <alternativeName>
        <fullName evidence="23">CDP-diglyceride synthase</fullName>
    </alternativeName>
    <alternativeName>
        <fullName evidence="19">CTP:phosphatidate cytidylyltransferase</fullName>
    </alternativeName>
</protein>
<comment type="pathway">
    <text evidence="3">Phospholipid metabolism; CDP-diacylglycerol biosynthesis; CDP-diacylglycerol from sn-glycerol 3-phosphate: step 3/3.</text>
</comment>
<feature type="transmembrane region" description="Helical" evidence="24">
    <location>
        <begin position="56"/>
        <end position="73"/>
    </location>
</feature>
<evidence type="ECO:0000256" key="2">
    <source>
        <dbReference type="ARBA" id="ARBA00004651"/>
    </source>
</evidence>
<evidence type="ECO:0000256" key="3">
    <source>
        <dbReference type="ARBA" id="ARBA00005119"/>
    </source>
</evidence>
<keyword evidence="14" id="KW-0443">Lipid metabolism</keyword>
<dbReference type="PANTHER" id="PTHR46382">
    <property type="entry name" value="PHOSPHATIDATE CYTIDYLYLTRANSFERASE"/>
    <property type="match status" value="1"/>
</dbReference>
<evidence type="ECO:0000256" key="9">
    <source>
        <dbReference type="ARBA" id="ARBA00022516"/>
    </source>
</evidence>
<organism evidence="25 26">
    <name type="scientific">Eiseniibacteriota bacterium</name>
    <dbReference type="NCBI Taxonomy" id="2212470"/>
    <lineage>
        <taxon>Bacteria</taxon>
        <taxon>Candidatus Eiseniibacteriota</taxon>
    </lineage>
</organism>
<name>A0A849SN90_UNCEI</name>
<evidence type="ECO:0000256" key="5">
    <source>
        <dbReference type="ARBA" id="ARBA00010185"/>
    </source>
</evidence>
<feature type="transmembrane region" description="Helical" evidence="24">
    <location>
        <begin position="107"/>
        <end position="124"/>
    </location>
</feature>
<feature type="transmembrane region" description="Helical" evidence="24">
    <location>
        <begin position="170"/>
        <end position="191"/>
    </location>
</feature>
<keyword evidence="17" id="KW-1208">Phospholipid metabolism</keyword>
<reference evidence="25 26" key="1">
    <citation type="submission" date="2020-04" db="EMBL/GenBank/DDBJ databases">
        <title>Metagenomic profiling of ammonia- and methane-oxidizing microorganisms in a Dutch drinking water treatment plant.</title>
        <authorList>
            <person name="Poghosyan L."/>
            <person name="Leucker S."/>
        </authorList>
    </citation>
    <scope>NUCLEOTIDE SEQUENCE [LARGE SCALE GENOMIC DNA]</scope>
    <source>
        <strain evidence="25">S-RSF-IL-03</strain>
    </source>
</reference>
<evidence type="ECO:0000256" key="19">
    <source>
        <dbReference type="ARBA" id="ARBA00031825"/>
    </source>
</evidence>
<evidence type="ECO:0000256" key="16">
    <source>
        <dbReference type="ARBA" id="ARBA00023209"/>
    </source>
</evidence>
<evidence type="ECO:0000256" key="13">
    <source>
        <dbReference type="ARBA" id="ARBA00022989"/>
    </source>
</evidence>
<evidence type="ECO:0000256" key="23">
    <source>
        <dbReference type="ARBA" id="ARBA00033406"/>
    </source>
</evidence>
<gene>
    <name evidence="25" type="ORF">HOP12_07885</name>
</gene>
<dbReference type="EC" id="2.7.7.41" evidence="6"/>
<evidence type="ECO:0000256" key="20">
    <source>
        <dbReference type="ARBA" id="ARBA00032253"/>
    </source>
</evidence>
<feature type="transmembrane region" description="Helical" evidence="24">
    <location>
        <begin position="212"/>
        <end position="231"/>
    </location>
</feature>
<keyword evidence="10 25" id="KW-0808">Transferase</keyword>
<evidence type="ECO:0000313" key="25">
    <source>
        <dbReference type="EMBL" id="NOT34074.1"/>
    </source>
</evidence>
<proteinExistence type="inferred from homology"/>
<evidence type="ECO:0000256" key="17">
    <source>
        <dbReference type="ARBA" id="ARBA00023264"/>
    </source>
</evidence>
<evidence type="ECO:0000256" key="6">
    <source>
        <dbReference type="ARBA" id="ARBA00012487"/>
    </source>
</evidence>
<feature type="transmembrane region" description="Helical" evidence="24">
    <location>
        <begin position="136"/>
        <end position="155"/>
    </location>
</feature>
<dbReference type="EMBL" id="JABFRW010000090">
    <property type="protein sequence ID" value="NOT34074.1"/>
    <property type="molecule type" value="Genomic_DNA"/>
</dbReference>
<comment type="pathway">
    <text evidence="4">Lipid metabolism.</text>
</comment>
<dbReference type="GO" id="GO:0004605">
    <property type="term" value="F:phosphatidate cytidylyltransferase activity"/>
    <property type="evidence" value="ECO:0007669"/>
    <property type="project" value="UniProtKB-EC"/>
</dbReference>
<evidence type="ECO:0000256" key="8">
    <source>
        <dbReference type="ARBA" id="ARBA00022475"/>
    </source>
</evidence>
<keyword evidence="16" id="KW-0594">Phospholipid biosynthesis</keyword>
<keyword evidence="9" id="KW-0444">Lipid biosynthesis</keyword>
<evidence type="ECO:0000256" key="11">
    <source>
        <dbReference type="ARBA" id="ARBA00022692"/>
    </source>
</evidence>
<comment type="subcellular location">
    <subcellularLocation>
        <location evidence="2">Cell membrane</location>
        <topology evidence="2">Multi-pass membrane protein</topology>
    </subcellularLocation>
</comment>
<dbReference type="GO" id="GO:0016024">
    <property type="term" value="P:CDP-diacylglycerol biosynthetic process"/>
    <property type="evidence" value="ECO:0007669"/>
    <property type="project" value="TreeGrafter"/>
</dbReference>
<comment type="caution">
    <text evidence="25">The sequence shown here is derived from an EMBL/GenBank/DDBJ whole genome shotgun (WGS) entry which is preliminary data.</text>
</comment>
<evidence type="ECO:0000256" key="15">
    <source>
        <dbReference type="ARBA" id="ARBA00023136"/>
    </source>
</evidence>
<keyword evidence="12 25" id="KW-0548">Nucleotidyltransferase</keyword>
<evidence type="ECO:0000256" key="14">
    <source>
        <dbReference type="ARBA" id="ARBA00023098"/>
    </source>
</evidence>
<evidence type="ECO:0000256" key="24">
    <source>
        <dbReference type="SAM" id="Phobius"/>
    </source>
</evidence>
<keyword evidence="15 24" id="KW-0472">Membrane</keyword>
<evidence type="ECO:0000313" key="26">
    <source>
        <dbReference type="Proteomes" id="UP000580839"/>
    </source>
</evidence>
<dbReference type="Pfam" id="PF01148">
    <property type="entry name" value="CTP_transf_1"/>
    <property type="match status" value="1"/>
</dbReference>
<comment type="similarity">
    <text evidence="5">Belongs to the CDS family.</text>
</comment>
<dbReference type="PANTHER" id="PTHR46382:SF1">
    <property type="entry name" value="PHOSPHATIDATE CYTIDYLYLTRANSFERASE"/>
    <property type="match status" value="1"/>
</dbReference>
<dbReference type="AlphaFoldDB" id="A0A849SN90"/>
<feature type="transmembrane region" description="Helical" evidence="24">
    <location>
        <begin position="85"/>
        <end position="101"/>
    </location>
</feature>